<evidence type="ECO:0000256" key="2">
    <source>
        <dbReference type="ARBA" id="ARBA00008814"/>
    </source>
</evidence>
<dbReference type="Gene3D" id="3.40.50.1980">
    <property type="entry name" value="Nitrogenase molybdenum iron protein domain"/>
    <property type="match status" value="2"/>
</dbReference>
<evidence type="ECO:0000256" key="4">
    <source>
        <dbReference type="ARBA" id="ARBA00022729"/>
    </source>
</evidence>
<accession>A0AAU7W2Y3</accession>
<evidence type="ECO:0000256" key="1">
    <source>
        <dbReference type="ARBA" id="ARBA00004196"/>
    </source>
</evidence>
<feature type="region of interest" description="Disordered" evidence="5">
    <location>
        <begin position="1"/>
        <end position="73"/>
    </location>
</feature>
<dbReference type="EMBL" id="CP158357">
    <property type="protein sequence ID" value="XBX80293.1"/>
    <property type="molecule type" value="Genomic_DNA"/>
</dbReference>
<keyword evidence="4" id="KW-0732">Signal</keyword>
<proteinExistence type="inferred from homology"/>
<evidence type="ECO:0000256" key="5">
    <source>
        <dbReference type="SAM" id="MobiDB-lite"/>
    </source>
</evidence>
<dbReference type="InterPro" id="IPR051313">
    <property type="entry name" value="Bact_iron-sidero_bind"/>
</dbReference>
<dbReference type="PANTHER" id="PTHR30532">
    <property type="entry name" value="IRON III DICITRATE-BINDING PERIPLASMIC PROTEIN"/>
    <property type="match status" value="1"/>
</dbReference>
<comment type="subcellular location">
    <subcellularLocation>
        <location evidence="1">Cell envelope</location>
    </subcellularLocation>
</comment>
<keyword evidence="3" id="KW-0813">Transport</keyword>
<dbReference type="SUPFAM" id="SSF53807">
    <property type="entry name" value="Helical backbone' metal receptor"/>
    <property type="match status" value="1"/>
</dbReference>
<gene>
    <name evidence="7" type="ORF">ABS642_09435</name>
</gene>
<dbReference type="Pfam" id="PF01497">
    <property type="entry name" value="Peripla_BP_2"/>
    <property type="match status" value="1"/>
</dbReference>
<dbReference type="RefSeq" id="WP_350353118.1">
    <property type="nucleotide sequence ID" value="NZ_CP158357.1"/>
</dbReference>
<protein>
    <submittedName>
        <fullName evidence="7">ABC transporter substrate-binding protein</fullName>
    </submittedName>
</protein>
<reference evidence="7" key="1">
    <citation type="submission" date="2024-06" db="EMBL/GenBank/DDBJ databases">
        <title>Draft genome sequence of Microbacterium sp. strain A8/3-1, isolated from Oxytropis tragacanthoides Fisch. ex DC. Root nodules in the Altai region of Russia.</title>
        <authorList>
            <person name="Sazanova A."/>
            <person name="Guro P."/>
            <person name="Kuznetsova I."/>
            <person name="Belimov A."/>
            <person name="Safronova V."/>
        </authorList>
    </citation>
    <scope>NUCLEOTIDE SEQUENCE</scope>
    <source>
        <strain evidence="7">A8/3-1</strain>
    </source>
</reference>
<comment type="similarity">
    <text evidence="2">Belongs to the bacterial solute-binding protein 8 family.</text>
</comment>
<evidence type="ECO:0000313" key="7">
    <source>
        <dbReference type="EMBL" id="XBX80293.1"/>
    </source>
</evidence>
<dbReference type="GO" id="GO:0030288">
    <property type="term" value="C:outer membrane-bounded periplasmic space"/>
    <property type="evidence" value="ECO:0007669"/>
    <property type="project" value="TreeGrafter"/>
</dbReference>
<dbReference type="PROSITE" id="PS50983">
    <property type="entry name" value="FE_B12_PBP"/>
    <property type="match status" value="1"/>
</dbReference>
<dbReference type="GO" id="GO:1901678">
    <property type="term" value="P:iron coordination entity transport"/>
    <property type="evidence" value="ECO:0007669"/>
    <property type="project" value="UniProtKB-ARBA"/>
</dbReference>
<organism evidence="7">
    <name type="scientific">Microbacterium sp. A8/3-1</name>
    <dbReference type="NCBI Taxonomy" id="3160749"/>
    <lineage>
        <taxon>Bacteria</taxon>
        <taxon>Bacillati</taxon>
        <taxon>Actinomycetota</taxon>
        <taxon>Actinomycetes</taxon>
        <taxon>Micrococcales</taxon>
        <taxon>Microbacteriaceae</taxon>
        <taxon>Microbacterium</taxon>
    </lineage>
</organism>
<feature type="compositionally biased region" description="Basic and acidic residues" evidence="5">
    <location>
        <begin position="17"/>
        <end position="28"/>
    </location>
</feature>
<feature type="domain" description="Fe/B12 periplasmic-binding" evidence="6">
    <location>
        <begin position="85"/>
        <end position="356"/>
    </location>
</feature>
<dbReference type="InterPro" id="IPR002491">
    <property type="entry name" value="ABC_transptr_periplasmic_BD"/>
</dbReference>
<name>A0AAU7W2Y3_9MICO</name>
<evidence type="ECO:0000259" key="6">
    <source>
        <dbReference type="PROSITE" id="PS50983"/>
    </source>
</evidence>
<evidence type="ECO:0000256" key="3">
    <source>
        <dbReference type="ARBA" id="ARBA00022448"/>
    </source>
</evidence>
<dbReference type="AlphaFoldDB" id="A0AAU7W2Y3"/>
<sequence length="356" mass="38748">MTKQGHPNFVRPAPRRVRADPAEQEPLHVRAQNPHRHESRPRRPSRPRRLRRGAAAEPEKTEAAPASVTIEDNTGEHEIATPPASVVALDNRTFQTLSDWGVELSAGAVALMPETVSYVKDDAIVDVGLHSEPNLEAVVAVEPDLIISGQRFTQHNTAIAELVPDATIIDLEPREGEPFDEELKRQITVLGEIFGKQDEAKKLVDEFDAAVERAKAAYDDADTVMAVNTSGGEIGYLAPTVGRSLGPVYDILGLTPALEVDDATDDHQGDEISVEAIAASNPDWILVLDRDAVFAAETPDYVQAAEILENSEALAGVTAVKDKQIVYMPTDTYLNEGIQTYTTFFNDLADALEDAK</sequence>
<dbReference type="PANTHER" id="PTHR30532:SF28">
    <property type="entry name" value="PETROBACTIN-BINDING PROTEIN YCLQ"/>
    <property type="match status" value="1"/>
</dbReference>
<feature type="compositionally biased region" description="Basic residues" evidence="5">
    <location>
        <begin position="33"/>
        <end position="52"/>
    </location>
</feature>